<keyword evidence="1" id="KW-0677">Repeat</keyword>
<dbReference type="Gene3D" id="1.20.58.60">
    <property type="match status" value="1"/>
</dbReference>
<evidence type="ECO:0000256" key="2">
    <source>
        <dbReference type="SAM" id="Coils"/>
    </source>
</evidence>
<organism evidence="3 4">
    <name type="scientific">Strongylus vulgaris</name>
    <name type="common">Blood worm</name>
    <dbReference type="NCBI Taxonomy" id="40348"/>
    <lineage>
        <taxon>Eukaryota</taxon>
        <taxon>Metazoa</taxon>
        <taxon>Ecdysozoa</taxon>
        <taxon>Nematoda</taxon>
        <taxon>Chromadorea</taxon>
        <taxon>Rhabditida</taxon>
        <taxon>Rhabditina</taxon>
        <taxon>Rhabditomorpha</taxon>
        <taxon>Strongyloidea</taxon>
        <taxon>Strongylidae</taxon>
        <taxon>Strongylus</taxon>
    </lineage>
</organism>
<gene>
    <name evidence="3" type="ORF">SVUK_LOCUS18468</name>
</gene>
<keyword evidence="4" id="KW-1185">Reference proteome</keyword>
<dbReference type="SMART" id="SM00150">
    <property type="entry name" value="SPEC"/>
    <property type="match status" value="1"/>
</dbReference>
<dbReference type="Proteomes" id="UP000270094">
    <property type="component" value="Unassembled WGS sequence"/>
</dbReference>
<dbReference type="EMBL" id="UYYB01123311">
    <property type="protein sequence ID" value="VDM83470.1"/>
    <property type="molecule type" value="Genomic_DNA"/>
</dbReference>
<protein>
    <submittedName>
        <fullName evidence="3">Uncharacterized protein</fullName>
    </submittedName>
</protein>
<dbReference type="Pfam" id="PF00435">
    <property type="entry name" value="Spectrin"/>
    <property type="match status" value="1"/>
</dbReference>
<evidence type="ECO:0000256" key="1">
    <source>
        <dbReference type="ARBA" id="ARBA00022737"/>
    </source>
</evidence>
<evidence type="ECO:0000313" key="4">
    <source>
        <dbReference type="Proteomes" id="UP000270094"/>
    </source>
</evidence>
<dbReference type="AlphaFoldDB" id="A0A3P7JD15"/>
<dbReference type="PANTHER" id="PTHR11915">
    <property type="entry name" value="SPECTRIN/FILAMIN RELATED CYTOSKELETAL PROTEIN"/>
    <property type="match status" value="1"/>
</dbReference>
<dbReference type="CDD" id="cd00176">
    <property type="entry name" value="SPEC"/>
    <property type="match status" value="1"/>
</dbReference>
<dbReference type="InterPro" id="IPR018159">
    <property type="entry name" value="Spectrin/alpha-actinin"/>
</dbReference>
<dbReference type="OrthoDB" id="6018565at2759"/>
<sequence>MKQLSHVNFRDPEGPDGSGYLPVEPAVVDERSSILQQRYQELLDLAAQRKRRLEDNRRLCQFWWDVADLENNIKDQEQVLSSTDTGKDIVTVSHLLAKHKNAENNLGDIERQLEALQKDGDQLVSENIPGSDNIPPRIQEIRDYLKKLRDLAAARRERLTGGVDYYQVRQNLFDLLFGKIIN</sequence>
<feature type="coiled-coil region" evidence="2">
    <location>
        <begin position="92"/>
        <end position="126"/>
    </location>
</feature>
<dbReference type="InterPro" id="IPR002017">
    <property type="entry name" value="Spectrin_repeat"/>
</dbReference>
<accession>A0A3P7JD15</accession>
<proteinExistence type="predicted"/>
<dbReference type="SUPFAM" id="SSF46966">
    <property type="entry name" value="Spectrin repeat"/>
    <property type="match status" value="1"/>
</dbReference>
<keyword evidence="2" id="KW-0175">Coiled coil</keyword>
<name>A0A3P7JD15_STRVU</name>
<evidence type="ECO:0000313" key="3">
    <source>
        <dbReference type="EMBL" id="VDM83470.1"/>
    </source>
</evidence>
<reference evidence="3 4" key="1">
    <citation type="submission" date="2018-11" db="EMBL/GenBank/DDBJ databases">
        <authorList>
            <consortium name="Pathogen Informatics"/>
        </authorList>
    </citation>
    <scope>NUCLEOTIDE SEQUENCE [LARGE SCALE GENOMIC DNA]</scope>
</reference>